<feature type="domain" description="Retroviral polymerase SH3-like" evidence="1">
    <location>
        <begin position="53"/>
        <end position="114"/>
    </location>
</feature>
<sequence>MQSKLPKKFWSYAVSNAVFIINRVPTPIIDNKTPYELMFNQIADYNLVKTFGCLCYIATHTAHRKKFDLRARKSVFLGYKTGVKGFIAYDLHAGSIVITRHVSFHEQVFPYESTNS</sequence>
<dbReference type="PANTHER" id="PTHR42648:SF31">
    <property type="entry name" value="RNA-DIRECTED DNA POLYMERASE"/>
    <property type="match status" value="1"/>
</dbReference>
<dbReference type="InterPro" id="IPR036397">
    <property type="entry name" value="RNaseH_sf"/>
</dbReference>
<gene>
    <name evidence="2" type="ORF">KK1_003092</name>
</gene>
<dbReference type="OMA" id="IATHTAH"/>
<evidence type="ECO:0000313" key="3">
    <source>
        <dbReference type="Proteomes" id="UP000075243"/>
    </source>
</evidence>
<reference evidence="2 3" key="1">
    <citation type="journal article" date="2012" name="Nat. Biotechnol.">
        <title>Draft genome sequence of pigeonpea (Cajanus cajan), an orphan legume crop of resource-poor farmers.</title>
        <authorList>
            <person name="Varshney R.K."/>
            <person name="Chen W."/>
            <person name="Li Y."/>
            <person name="Bharti A.K."/>
            <person name="Saxena R.K."/>
            <person name="Schlueter J.A."/>
            <person name="Donoghue M.T."/>
            <person name="Azam S."/>
            <person name="Fan G."/>
            <person name="Whaley A.M."/>
            <person name="Farmer A.D."/>
            <person name="Sheridan J."/>
            <person name="Iwata A."/>
            <person name="Tuteja R."/>
            <person name="Penmetsa R.V."/>
            <person name="Wu W."/>
            <person name="Upadhyaya H.D."/>
            <person name="Yang S.P."/>
            <person name="Shah T."/>
            <person name="Saxena K.B."/>
            <person name="Michael T."/>
            <person name="McCombie W.R."/>
            <person name="Yang B."/>
            <person name="Zhang G."/>
            <person name="Yang H."/>
            <person name="Wang J."/>
            <person name="Spillane C."/>
            <person name="Cook D.R."/>
            <person name="May G.D."/>
            <person name="Xu X."/>
            <person name="Jackson S.A."/>
        </authorList>
    </citation>
    <scope>NUCLEOTIDE SEQUENCE [LARGE SCALE GENOMIC DNA]</scope>
    <source>
        <strain evidence="3">cv. Asha</strain>
    </source>
</reference>
<dbReference type="InterPro" id="IPR012337">
    <property type="entry name" value="RNaseH-like_sf"/>
</dbReference>
<dbReference type="AlphaFoldDB" id="A0A151SPX7"/>
<dbReference type="Gene3D" id="3.30.420.10">
    <property type="entry name" value="Ribonuclease H-like superfamily/Ribonuclease H"/>
    <property type="match status" value="1"/>
</dbReference>
<dbReference type="Proteomes" id="UP000075243">
    <property type="component" value="Chromosome 11"/>
</dbReference>
<dbReference type="STRING" id="3821.A0A151SPX7"/>
<dbReference type="InterPro" id="IPR057670">
    <property type="entry name" value="SH3_retrovirus"/>
</dbReference>
<dbReference type="EMBL" id="CM003613">
    <property type="protein sequence ID" value="KYP56843.1"/>
    <property type="molecule type" value="Genomic_DNA"/>
</dbReference>
<dbReference type="SUPFAM" id="SSF53098">
    <property type="entry name" value="Ribonuclease H-like"/>
    <property type="match status" value="1"/>
</dbReference>
<dbReference type="InterPro" id="IPR039537">
    <property type="entry name" value="Retrotran_Ty1/copia-like"/>
</dbReference>
<organism evidence="2 3">
    <name type="scientific">Cajanus cajan</name>
    <name type="common">Pigeon pea</name>
    <name type="synonym">Cajanus indicus</name>
    <dbReference type="NCBI Taxonomy" id="3821"/>
    <lineage>
        <taxon>Eukaryota</taxon>
        <taxon>Viridiplantae</taxon>
        <taxon>Streptophyta</taxon>
        <taxon>Embryophyta</taxon>
        <taxon>Tracheophyta</taxon>
        <taxon>Spermatophyta</taxon>
        <taxon>Magnoliopsida</taxon>
        <taxon>eudicotyledons</taxon>
        <taxon>Gunneridae</taxon>
        <taxon>Pentapetalae</taxon>
        <taxon>rosids</taxon>
        <taxon>fabids</taxon>
        <taxon>Fabales</taxon>
        <taxon>Fabaceae</taxon>
        <taxon>Papilionoideae</taxon>
        <taxon>50 kb inversion clade</taxon>
        <taxon>NPAAA clade</taxon>
        <taxon>indigoferoid/millettioid clade</taxon>
        <taxon>Phaseoleae</taxon>
        <taxon>Cajanus</taxon>
    </lineage>
</organism>
<keyword evidence="3" id="KW-1185">Reference proteome</keyword>
<dbReference type="GO" id="GO:0003676">
    <property type="term" value="F:nucleic acid binding"/>
    <property type="evidence" value="ECO:0007669"/>
    <property type="project" value="InterPro"/>
</dbReference>
<accession>A0A151SPX7</accession>
<dbReference type="PANTHER" id="PTHR42648">
    <property type="entry name" value="TRANSPOSASE, PUTATIVE-RELATED"/>
    <property type="match status" value="1"/>
</dbReference>
<dbReference type="Gramene" id="C.cajan_03021.t">
    <property type="protein sequence ID" value="C.cajan_03021.t.cds1"/>
    <property type="gene ID" value="C.cajan_03021"/>
</dbReference>
<dbReference type="Pfam" id="PF25597">
    <property type="entry name" value="SH3_retrovirus"/>
    <property type="match status" value="1"/>
</dbReference>
<protein>
    <submittedName>
        <fullName evidence="2">Retrovirus-related Pol polyprotein from transposon TNT 1-94</fullName>
    </submittedName>
</protein>
<evidence type="ECO:0000313" key="2">
    <source>
        <dbReference type="EMBL" id="KYP56843.1"/>
    </source>
</evidence>
<name>A0A151SPX7_CAJCA</name>
<evidence type="ECO:0000259" key="1">
    <source>
        <dbReference type="Pfam" id="PF25597"/>
    </source>
</evidence>
<proteinExistence type="predicted"/>